<dbReference type="Proteomes" id="UP001062846">
    <property type="component" value="Chromosome 3"/>
</dbReference>
<comment type="caution">
    <text evidence="1">The sequence shown here is derived from an EMBL/GenBank/DDBJ whole genome shotgun (WGS) entry which is preliminary data.</text>
</comment>
<proteinExistence type="predicted"/>
<dbReference type="EMBL" id="CM046390">
    <property type="protein sequence ID" value="KAI8562826.1"/>
    <property type="molecule type" value="Genomic_DNA"/>
</dbReference>
<organism evidence="1 2">
    <name type="scientific">Rhododendron molle</name>
    <name type="common">Chinese azalea</name>
    <name type="synonym">Azalea mollis</name>
    <dbReference type="NCBI Taxonomy" id="49168"/>
    <lineage>
        <taxon>Eukaryota</taxon>
        <taxon>Viridiplantae</taxon>
        <taxon>Streptophyta</taxon>
        <taxon>Embryophyta</taxon>
        <taxon>Tracheophyta</taxon>
        <taxon>Spermatophyta</taxon>
        <taxon>Magnoliopsida</taxon>
        <taxon>eudicotyledons</taxon>
        <taxon>Gunneridae</taxon>
        <taxon>Pentapetalae</taxon>
        <taxon>asterids</taxon>
        <taxon>Ericales</taxon>
        <taxon>Ericaceae</taxon>
        <taxon>Ericoideae</taxon>
        <taxon>Rhodoreae</taxon>
        <taxon>Rhododendron</taxon>
    </lineage>
</organism>
<keyword evidence="2" id="KW-1185">Reference proteome</keyword>
<accession>A0ACC0PB90</accession>
<reference evidence="1" key="1">
    <citation type="submission" date="2022-02" db="EMBL/GenBank/DDBJ databases">
        <title>Plant Genome Project.</title>
        <authorList>
            <person name="Zhang R.-G."/>
        </authorList>
    </citation>
    <scope>NUCLEOTIDE SEQUENCE</scope>
    <source>
        <strain evidence="1">AT1</strain>
    </source>
</reference>
<sequence>MINMLQGKSQIKACLEVLVRDTLSFVTSSCFQFCSFHFIPRDGNRVANALAKHTHL</sequence>
<evidence type="ECO:0000313" key="2">
    <source>
        <dbReference type="Proteomes" id="UP001062846"/>
    </source>
</evidence>
<evidence type="ECO:0000313" key="1">
    <source>
        <dbReference type="EMBL" id="KAI8562826.1"/>
    </source>
</evidence>
<protein>
    <submittedName>
        <fullName evidence="1">Uncharacterized protein</fullName>
    </submittedName>
</protein>
<name>A0ACC0PB90_RHOML</name>
<gene>
    <name evidence="1" type="ORF">RHMOL_Rhmol03G0065400</name>
</gene>